<dbReference type="AlphaFoldDB" id="A0A8S1IWG9"/>
<evidence type="ECO:0000313" key="1">
    <source>
        <dbReference type="EMBL" id="CAD7699366.1"/>
    </source>
</evidence>
<reference evidence="1" key="1">
    <citation type="submission" date="2020-12" db="EMBL/GenBank/DDBJ databases">
        <authorList>
            <person name="Iha C."/>
        </authorList>
    </citation>
    <scope>NUCLEOTIDE SEQUENCE</scope>
</reference>
<name>A0A8S1IWG9_9CHLO</name>
<comment type="caution">
    <text evidence="1">The sequence shown here is derived from an EMBL/GenBank/DDBJ whole genome shotgun (WGS) entry which is preliminary data.</text>
</comment>
<keyword evidence="2" id="KW-1185">Reference proteome</keyword>
<dbReference type="OrthoDB" id="10549698at2759"/>
<gene>
    <name evidence="1" type="ORF">OSTQU699_LOCUS4725</name>
</gene>
<dbReference type="Proteomes" id="UP000708148">
    <property type="component" value="Unassembled WGS sequence"/>
</dbReference>
<dbReference type="EMBL" id="CAJHUC010001007">
    <property type="protein sequence ID" value="CAD7699366.1"/>
    <property type="molecule type" value="Genomic_DNA"/>
</dbReference>
<protein>
    <submittedName>
        <fullName evidence="1">Uncharacterized protein</fullName>
    </submittedName>
</protein>
<proteinExistence type="predicted"/>
<accession>A0A8S1IWG9</accession>
<sequence length="361" mass="39249">MVDQRRRRGKDAERKQQEFLRQVSSQMLQGGGLKAWGSFGGPGGPGPRGSVDSLPACDDDLVYAPGMMGLDPGKDALLLGQSGDAWGGDLDADHDQELIFGLPSPSGFPPFAEPAPGACLGCYTVPEVCGGLSPFDGVYGMPMEECKPDVGAAEGDGMSVDVKVEGMELDGALSPSGCLPYEILTREQRAEVREARRGPVPGVDVAAMAQAQRVAGRSKGVTMCLRTLLRQLLAGTGWIMDSSISKDHATHLIRQLVGPELDVLLEVQLTPRRAEAMASEDKELHYSKILGELVTRYVGQQVTLKQAQDLIKRDKGPYHLTQDFIDMLRGKEWPPCMLPEKELRRFGCYRQGEASKRTRHD</sequence>
<organism evidence="1 2">
    <name type="scientific">Ostreobium quekettii</name>
    <dbReference type="NCBI Taxonomy" id="121088"/>
    <lineage>
        <taxon>Eukaryota</taxon>
        <taxon>Viridiplantae</taxon>
        <taxon>Chlorophyta</taxon>
        <taxon>core chlorophytes</taxon>
        <taxon>Ulvophyceae</taxon>
        <taxon>TCBD clade</taxon>
        <taxon>Bryopsidales</taxon>
        <taxon>Ostreobineae</taxon>
        <taxon>Ostreobiaceae</taxon>
        <taxon>Ostreobium</taxon>
    </lineage>
</organism>
<evidence type="ECO:0000313" key="2">
    <source>
        <dbReference type="Proteomes" id="UP000708148"/>
    </source>
</evidence>